<protein>
    <submittedName>
        <fullName evidence="2">Peptidoglycan-binding protein LysM</fullName>
    </submittedName>
</protein>
<evidence type="ECO:0000256" key="1">
    <source>
        <dbReference type="SAM" id="Phobius"/>
    </source>
</evidence>
<dbReference type="KEGG" id="aalg:AREALGSMS7_04677"/>
<dbReference type="Proteomes" id="UP000315363">
    <property type="component" value="Unassembled WGS sequence"/>
</dbReference>
<dbReference type="InterPro" id="IPR023346">
    <property type="entry name" value="Lysozyme-like_dom_sf"/>
</dbReference>
<dbReference type="STRING" id="616991.GCA_000733925_02864"/>
<evidence type="ECO:0000313" key="3">
    <source>
        <dbReference type="EMBL" id="TQO36152.1"/>
    </source>
</evidence>
<keyword evidence="1" id="KW-1133">Transmembrane helix</keyword>
<keyword evidence="5" id="KW-1185">Reference proteome</keyword>
<proteinExistence type="predicted"/>
<dbReference type="EMBL" id="CP022515">
    <property type="protein sequence ID" value="ASO08071.1"/>
    <property type="molecule type" value="Genomic_DNA"/>
</dbReference>
<name>A0A221V4N2_9FLAO</name>
<keyword evidence="1" id="KW-0812">Transmembrane</keyword>
<sequence length="209" mass="23585">MRKWTSYLFPVIMIFILVSYGFKPVKMVLPEAFRVNGPTEVLFPKHRTVLKTTMAAPPFLGTSYNGFKEALAFKESQGNYFTTNALGYLGKYQFGIGTLELLGVYNATLFLNDPILQERVFHTNLSRNKWILRRDIKRFVGLVINGQEITESGILAAAHLAGAGNVKKYLRSNGELNVDDDFGSSVSYYIKKFSGYDISHVTPKKNPRI</sequence>
<keyword evidence="1" id="KW-0472">Membrane</keyword>
<dbReference type="Proteomes" id="UP000204551">
    <property type="component" value="Chromosome"/>
</dbReference>
<dbReference type="eggNOG" id="COG0741">
    <property type="taxonomic scope" value="Bacteria"/>
</dbReference>
<dbReference type="RefSeq" id="WP_093980213.1">
    <property type="nucleotide sequence ID" value="NZ_CP022515.1"/>
</dbReference>
<evidence type="ECO:0000313" key="2">
    <source>
        <dbReference type="EMBL" id="ASO08071.1"/>
    </source>
</evidence>
<organism evidence="2 4">
    <name type="scientific">Arenibacter algicola</name>
    <dbReference type="NCBI Taxonomy" id="616991"/>
    <lineage>
        <taxon>Bacteria</taxon>
        <taxon>Pseudomonadati</taxon>
        <taxon>Bacteroidota</taxon>
        <taxon>Flavobacteriia</taxon>
        <taxon>Flavobacteriales</taxon>
        <taxon>Flavobacteriaceae</taxon>
        <taxon>Arenibacter</taxon>
    </lineage>
</organism>
<gene>
    <name evidence="2" type="ORF">AREALGSMS7_04677</name>
    <name evidence="3" type="ORF">GQ41_0725</name>
</gene>
<dbReference type="EMBL" id="VHIF01000001">
    <property type="protein sequence ID" value="TQO36152.1"/>
    <property type="molecule type" value="Genomic_DNA"/>
</dbReference>
<feature type="transmembrane region" description="Helical" evidence="1">
    <location>
        <begin position="6"/>
        <end position="22"/>
    </location>
</feature>
<accession>A0A221V4N2</accession>
<evidence type="ECO:0000313" key="5">
    <source>
        <dbReference type="Proteomes" id="UP000315363"/>
    </source>
</evidence>
<evidence type="ECO:0000313" key="4">
    <source>
        <dbReference type="Proteomes" id="UP000204551"/>
    </source>
</evidence>
<dbReference type="SUPFAM" id="SSF53955">
    <property type="entry name" value="Lysozyme-like"/>
    <property type="match status" value="1"/>
</dbReference>
<reference evidence="3 5" key="2">
    <citation type="submission" date="2019-06" db="EMBL/GenBank/DDBJ databases">
        <title>A large-scale integrated study on North Sea by COGITO (Coastal Microbe Genomic &amp; Taxonomic Observatory).</title>
        <authorList>
            <person name="Teeling H."/>
        </authorList>
    </citation>
    <scope>NUCLEOTIDE SEQUENCE [LARGE SCALE GENOMIC DNA]</scope>
    <source>
        <strain evidence="3 5">MAR_2009_79</strain>
    </source>
</reference>
<reference evidence="2 4" key="1">
    <citation type="submission" date="2017-07" db="EMBL/GenBank/DDBJ databases">
        <title>Genome Sequence of Arenibacter algicola Strain SMS7 Isolated from a culture of the Diatom Skeletonema marinoi.</title>
        <authorList>
            <person name="Topel M."/>
            <person name="Pinder M.I.M."/>
            <person name="Johansson O.N."/>
            <person name="Kourtchenko O."/>
            <person name="Godhe A."/>
            <person name="Clarke A.K."/>
        </authorList>
    </citation>
    <scope>NUCLEOTIDE SEQUENCE [LARGE SCALE GENOMIC DNA]</scope>
    <source>
        <strain evidence="2 4">SMS7</strain>
    </source>
</reference>
<dbReference type="AlphaFoldDB" id="A0A221V4N2"/>